<evidence type="ECO:0000313" key="5">
    <source>
        <dbReference type="Proteomes" id="UP000186868"/>
    </source>
</evidence>
<evidence type="ECO:0000313" key="4">
    <source>
        <dbReference type="EMBL" id="OKH23030.1"/>
    </source>
</evidence>
<comment type="caution">
    <text evidence="4">The sequence shown here is derived from an EMBL/GenBank/DDBJ whole genome shotgun (WGS) entry which is preliminary data.</text>
</comment>
<dbReference type="Pfam" id="PF00534">
    <property type="entry name" value="Glycos_transf_1"/>
    <property type="match status" value="1"/>
</dbReference>
<dbReference type="OrthoDB" id="9797829at2"/>
<dbReference type="InterPro" id="IPR001296">
    <property type="entry name" value="Glyco_trans_1"/>
</dbReference>
<dbReference type="AlphaFoldDB" id="A0A1U7HHH0"/>
<dbReference type="InterPro" id="IPR028098">
    <property type="entry name" value="Glyco_trans_4-like_N"/>
</dbReference>
<dbReference type="Pfam" id="PF13439">
    <property type="entry name" value="Glyco_transf_4"/>
    <property type="match status" value="1"/>
</dbReference>
<protein>
    <submittedName>
        <fullName evidence="4">Glycosyl transferase group 1</fullName>
    </submittedName>
</protein>
<dbReference type="PANTHER" id="PTHR46401">
    <property type="entry name" value="GLYCOSYLTRANSFERASE WBBK-RELATED"/>
    <property type="match status" value="1"/>
</dbReference>
<dbReference type="Gene3D" id="3.40.50.2000">
    <property type="entry name" value="Glycogen Phosphorylase B"/>
    <property type="match status" value="2"/>
</dbReference>
<keyword evidence="5" id="KW-1185">Reference proteome</keyword>
<reference evidence="4 5" key="1">
    <citation type="submission" date="2016-11" db="EMBL/GenBank/DDBJ databases">
        <title>Draft Genome Sequences of Nine Cyanobacterial Strains from Diverse Habitats.</title>
        <authorList>
            <person name="Zhu T."/>
            <person name="Hou S."/>
            <person name="Lu X."/>
            <person name="Hess W.R."/>
        </authorList>
    </citation>
    <scope>NUCLEOTIDE SEQUENCE [LARGE SCALE GENOMIC DNA]</scope>
    <source>
        <strain evidence="4 5">NIES-593</strain>
    </source>
</reference>
<dbReference type="PANTHER" id="PTHR46401:SF2">
    <property type="entry name" value="GLYCOSYLTRANSFERASE WBBK-RELATED"/>
    <property type="match status" value="1"/>
</dbReference>
<dbReference type="SUPFAM" id="SSF53756">
    <property type="entry name" value="UDP-Glycosyltransferase/glycogen phosphorylase"/>
    <property type="match status" value="1"/>
</dbReference>
<name>A0A1U7HHH0_9CYAN</name>
<keyword evidence="1 4" id="KW-0808">Transferase</keyword>
<gene>
    <name evidence="4" type="ORF">NIES593_11250</name>
</gene>
<accession>A0A1U7HHH0</accession>
<feature type="domain" description="Glycosyl transferase family 1" evidence="2">
    <location>
        <begin position="181"/>
        <end position="343"/>
    </location>
</feature>
<sequence length="374" mass="42094">MRVAIARPMTEVSIDIYSDNLLAGLRKVRPDWEFIELAPQSFDRGSSSLSLRLQKYYERFWRYPKAVKRQVADIFHIHEPSEAHLVYWLRKLGLPTVVTCHDLINFFYPNNLQGAVQLPIISRRAWLYAIRGMKYADRIIAVSSATARDTTQILNIEPERISVIPNAVEPIFGPLPKERAESFRQQQGATPETFCLLNVGANSPRKNISTILEAAAILWQSGIPIQMWKVGADFSPEQKAFIRARGIESCIRYLGVPDKATLVQIYNAADALMAPSLFEGFGLTLLEAMACATPVITSNVSAMPEVVGDAGLLVNPRDSHQIAEAAIHLYKNPVARQELVEKGLVRVRAFTWENTAEQVAQVYEKLHFNKLLHQ</sequence>
<organism evidence="4 5">
    <name type="scientific">Hydrococcus rivularis NIES-593</name>
    <dbReference type="NCBI Taxonomy" id="1921803"/>
    <lineage>
        <taxon>Bacteria</taxon>
        <taxon>Bacillati</taxon>
        <taxon>Cyanobacteriota</taxon>
        <taxon>Cyanophyceae</taxon>
        <taxon>Pleurocapsales</taxon>
        <taxon>Hydrococcaceae</taxon>
        <taxon>Hydrococcus</taxon>
    </lineage>
</organism>
<dbReference type="Proteomes" id="UP000186868">
    <property type="component" value="Unassembled WGS sequence"/>
</dbReference>
<proteinExistence type="predicted"/>
<feature type="domain" description="Glycosyltransferase subfamily 4-like N-terminal" evidence="3">
    <location>
        <begin position="51"/>
        <end position="169"/>
    </location>
</feature>
<dbReference type="GO" id="GO:0016757">
    <property type="term" value="F:glycosyltransferase activity"/>
    <property type="evidence" value="ECO:0007669"/>
    <property type="project" value="InterPro"/>
</dbReference>
<evidence type="ECO:0000256" key="1">
    <source>
        <dbReference type="ARBA" id="ARBA00022679"/>
    </source>
</evidence>
<dbReference type="STRING" id="1921803.NIES593_11250"/>
<evidence type="ECO:0000259" key="2">
    <source>
        <dbReference type="Pfam" id="PF00534"/>
    </source>
</evidence>
<dbReference type="CDD" id="cd03809">
    <property type="entry name" value="GT4_MtfB-like"/>
    <property type="match status" value="1"/>
</dbReference>
<evidence type="ECO:0000259" key="3">
    <source>
        <dbReference type="Pfam" id="PF13439"/>
    </source>
</evidence>
<dbReference type="EMBL" id="MRCB01000011">
    <property type="protein sequence ID" value="OKH23030.1"/>
    <property type="molecule type" value="Genomic_DNA"/>
</dbReference>